<dbReference type="EMBL" id="PVWJ01000103">
    <property type="protein sequence ID" value="PSB01516.1"/>
    <property type="molecule type" value="Genomic_DNA"/>
</dbReference>
<reference evidence="2 3" key="1">
    <citation type="submission" date="2018-02" db="EMBL/GenBank/DDBJ databases">
        <authorList>
            <person name="Cohen D.B."/>
            <person name="Kent A.D."/>
        </authorList>
    </citation>
    <scope>NUCLEOTIDE SEQUENCE [LARGE SCALE GENOMIC DNA]</scope>
    <source>
        <strain evidence="2 3">CCAP 1448/3</strain>
    </source>
</reference>
<name>A0A2T1BZS0_9CYAN</name>
<dbReference type="Proteomes" id="UP000238762">
    <property type="component" value="Unassembled WGS sequence"/>
</dbReference>
<sequence length="635" mass="69073">MAVTIRSTIALWLIFILPGNLLAAQSPTSIFSQNPTSDRPADTLAVLAIELAATGNRQEALQLFDRAVEVALAVNDLAERRTVLVAIASKMATVGEKERALAVLEQAIKIVPEDNYVAISAIAVDIAKLGKTQRAMQLFNRAVKLHQANSKKDDPTQDPYFRDRALVDIIINMAKAGQIKQALQITKKLPSPLSKAEAFNGIATSLIADGKIDAAREPLSQALKMAGKIADEDIRYTYLSNGSCGNDKFGLLVGIGQNLSLMARFDEALKVANQVYGCSSATGESTQSYQLWAFTAILSHFNQSDRLKQTWKSASKITRDLSEKAEIWSAIAIKLLEIGEIDLAFNIATQIADKVPSGLTLDPPYTNGSKEPELIAIAFKLAEVGATEKSQQLVNLIDEPFKSEVKALITIPVAKKLYQQGESAAANTLLAQSLQLPQITPDPQRAFDDYKLSQTRNIRQQIAVELVKIGQLDRALQINTTITDEYWQQNTLTLITSALAEKGEIESAFQVASKISSSVDLVSFLKTIAPKLTTKEQVSLTLPIMEKILADREIADSWKDEAIAIIAPKLIEVGDSDRGIQLAKTSKSEDVAISVAQQLARSGKTQPAIDMLQFLPENSPKKAEAIADLAVRLSQ</sequence>
<dbReference type="AlphaFoldDB" id="A0A2T1BZS0"/>
<evidence type="ECO:0000259" key="1">
    <source>
        <dbReference type="Pfam" id="PF12688"/>
    </source>
</evidence>
<accession>A0A2T1BZS0</accession>
<evidence type="ECO:0000313" key="2">
    <source>
        <dbReference type="EMBL" id="PSB01516.1"/>
    </source>
</evidence>
<organism evidence="2 3">
    <name type="scientific">Merismopedia glauca CCAP 1448/3</name>
    <dbReference type="NCBI Taxonomy" id="1296344"/>
    <lineage>
        <taxon>Bacteria</taxon>
        <taxon>Bacillati</taxon>
        <taxon>Cyanobacteriota</taxon>
        <taxon>Cyanophyceae</taxon>
        <taxon>Synechococcales</taxon>
        <taxon>Merismopediaceae</taxon>
        <taxon>Merismopedia</taxon>
    </lineage>
</organism>
<dbReference type="Gene3D" id="1.25.40.10">
    <property type="entry name" value="Tetratricopeptide repeat domain"/>
    <property type="match status" value="3"/>
</dbReference>
<comment type="caution">
    <text evidence="2">The sequence shown here is derived from an EMBL/GenBank/DDBJ whole genome shotgun (WGS) entry which is preliminary data.</text>
</comment>
<reference evidence="2 3" key="2">
    <citation type="submission" date="2018-03" db="EMBL/GenBank/DDBJ databases">
        <title>The ancient ancestry and fast evolution of plastids.</title>
        <authorList>
            <person name="Moore K.R."/>
            <person name="Magnabosco C."/>
            <person name="Momper L."/>
            <person name="Gold D.A."/>
            <person name="Bosak T."/>
            <person name="Fournier G.P."/>
        </authorList>
    </citation>
    <scope>NUCLEOTIDE SEQUENCE [LARGE SCALE GENOMIC DNA]</scope>
    <source>
        <strain evidence="2 3">CCAP 1448/3</strain>
    </source>
</reference>
<dbReference type="Pfam" id="PF12688">
    <property type="entry name" value="TPR_5"/>
    <property type="match status" value="1"/>
</dbReference>
<dbReference type="InterPro" id="IPR041656">
    <property type="entry name" value="TPR_5"/>
</dbReference>
<feature type="domain" description="Tetratrico peptide repeat group 5" evidence="1">
    <location>
        <begin position="53"/>
        <end position="143"/>
    </location>
</feature>
<proteinExistence type="predicted"/>
<dbReference type="InterPro" id="IPR019734">
    <property type="entry name" value="TPR_rpt"/>
</dbReference>
<gene>
    <name evidence="2" type="ORF">C7B64_17970</name>
</gene>
<keyword evidence="3" id="KW-1185">Reference proteome</keyword>
<dbReference type="RefSeq" id="WP_106290030.1">
    <property type="nucleotide sequence ID" value="NZ_CAWNTC010000133.1"/>
</dbReference>
<evidence type="ECO:0000313" key="3">
    <source>
        <dbReference type="Proteomes" id="UP000238762"/>
    </source>
</evidence>
<protein>
    <recommendedName>
        <fullName evidence="1">Tetratrico peptide repeat group 5 domain-containing protein</fullName>
    </recommendedName>
</protein>
<dbReference type="SMART" id="SM00028">
    <property type="entry name" value="TPR"/>
    <property type="match status" value="4"/>
</dbReference>
<dbReference type="SUPFAM" id="SSF48452">
    <property type="entry name" value="TPR-like"/>
    <property type="match status" value="2"/>
</dbReference>
<dbReference type="OrthoDB" id="458687at2"/>
<dbReference type="InterPro" id="IPR011990">
    <property type="entry name" value="TPR-like_helical_dom_sf"/>
</dbReference>